<proteinExistence type="inferred from homology"/>
<feature type="transmembrane region" description="Helical" evidence="7">
    <location>
        <begin position="45"/>
        <end position="69"/>
    </location>
</feature>
<evidence type="ECO:0000256" key="2">
    <source>
        <dbReference type="ARBA" id="ARBA00007430"/>
    </source>
</evidence>
<evidence type="ECO:0000256" key="3">
    <source>
        <dbReference type="ARBA" id="ARBA00022475"/>
    </source>
</evidence>
<dbReference type="GO" id="GO:0005886">
    <property type="term" value="C:plasma membrane"/>
    <property type="evidence" value="ECO:0007669"/>
    <property type="project" value="UniProtKB-SubCell"/>
</dbReference>
<keyword evidence="5 7" id="KW-1133">Transmembrane helix</keyword>
<feature type="transmembrane region" description="Helical" evidence="7">
    <location>
        <begin position="117"/>
        <end position="136"/>
    </location>
</feature>
<keyword evidence="4 7" id="KW-0812">Transmembrane</keyword>
<feature type="transmembrane region" description="Helical" evidence="7">
    <location>
        <begin position="419"/>
        <end position="438"/>
    </location>
</feature>
<evidence type="ECO:0000256" key="4">
    <source>
        <dbReference type="ARBA" id="ARBA00022692"/>
    </source>
</evidence>
<feature type="transmembrane region" description="Helical" evidence="7">
    <location>
        <begin position="148"/>
        <end position="167"/>
    </location>
</feature>
<evidence type="ECO:0000313" key="8">
    <source>
        <dbReference type="EMBL" id="QOS14848.1"/>
    </source>
</evidence>
<dbReference type="EMBL" id="MT898008">
    <property type="protein sequence ID" value="QOS14848.1"/>
    <property type="molecule type" value="Genomic_DNA"/>
</dbReference>
<evidence type="ECO:0000256" key="6">
    <source>
        <dbReference type="ARBA" id="ARBA00023136"/>
    </source>
</evidence>
<keyword evidence="3" id="KW-1003">Cell membrane</keyword>
<dbReference type="Pfam" id="PF13440">
    <property type="entry name" value="Polysacc_synt_3"/>
    <property type="match status" value="1"/>
</dbReference>
<feature type="transmembrane region" description="Helical" evidence="7">
    <location>
        <begin position="173"/>
        <end position="191"/>
    </location>
</feature>
<feature type="transmembrane region" description="Helical" evidence="7">
    <location>
        <begin position="385"/>
        <end position="407"/>
    </location>
</feature>
<feature type="transmembrane region" description="Helical" evidence="7">
    <location>
        <begin position="296"/>
        <end position="319"/>
    </location>
</feature>
<dbReference type="PANTHER" id="PTHR30250:SF10">
    <property type="entry name" value="LIPOPOLYSACCHARIDE BIOSYNTHESIS PROTEIN WZXC"/>
    <property type="match status" value="1"/>
</dbReference>
<keyword evidence="6 7" id="KW-0472">Membrane</keyword>
<sequence length="475" mass="53539">MVSSLNNKLKKALVSSFLAKNSAYLVQVLSLAITARLFSPQDFGVLATLALLTQFFFVLGEGGIGTALISANKVTKSKRNCMFTLSAIISLIFSFLFFVAAPVLASYFQVDYGASRHILTFAIFFSLLSMVPVSILRRELWFILLGKIEVAAEITSLLFVILLWKLGFRLEAIASRFLVIGVIKFFVVVYFTNTSSLGMPRLTKDFRSINTFLRVSSYQFLYSIVNYMSRVGDNFAVGRIFDMSTLGYYEKAYQLMRYPMMLISISISPAIQSVMARESSDLEFFSSTYKNIERKLFVIGSALGLLFFINSELLVLLMFGNDWLFVSNILSVFSISIPFLLLQGISGGFFQALNDTKLLFYVGVFSLASNLVAILIGIYLGTVIYLSFCLVLSFLVTYIVTHLLLYFHLFKVRESKQSLRILMMLVVYFILFSIAYNFSEFFDINNTEGLLAVLLVDVIFAAISLIILKNIIRNK</sequence>
<gene>
    <name evidence="8" type="primary">tuaB</name>
    <name evidence="8" type="ORF">VP153_00023</name>
</gene>
<feature type="transmembrane region" description="Helical" evidence="7">
    <location>
        <begin position="450"/>
        <end position="468"/>
    </location>
</feature>
<evidence type="ECO:0000256" key="5">
    <source>
        <dbReference type="ARBA" id="ARBA00022989"/>
    </source>
</evidence>
<name>A0A7M1VJB7_VIBPH</name>
<reference evidence="8" key="1">
    <citation type="submission" date="2020-08" db="EMBL/GenBank/DDBJ databases">
        <title>Genetic structure, function and evolution of capsule biosynthesis loci in Vibrio parahaemolyticus.</title>
        <authorList>
            <person name="Li L."/>
            <person name="Bian S."/>
        </authorList>
    </citation>
    <scope>NUCLEOTIDE SEQUENCE</scope>
    <source>
        <strain evidence="8">VP153</strain>
    </source>
</reference>
<comment type="similarity">
    <text evidence="2">Belongs to the polysaccharide synthase family.</text>
</comment>
<protein>
    <submittedName>
        <fullName evidence="8">Teichuronic acid biosynthesis protein TuaB</fullName>
    </submittedName>
</protein>
<evidence type="ECO:0000256" key="1">
    <source>
        <dbReference type="ARBA" id="ARBA00004651"/>
    </source>
</evidence>
<accession>A0A7M1VJB7</accession>
<organism evidence="8">
    <name type="scientific">Vibrio parahaemolyticus</name>
    <dbReference type="NCBI Taxonomy" id="670"/>
    <lineage>
        <taxon>Bacteria</taxon>
        <taxon>Pseudomonadati</taxon>
        <taxon>Pseudomonadota</taxon>
        <taxon>Gammaproteobacteria</taxon>
        <taxon>Vibrionales</taxon>
        <taxon>Vibrionaceae</taxon>
        <taxon>Vibrio</taxon>
    </lineage>
</organism>
<feature type="transmembrane region" description="Helical" evidence="7">
    <location>
        <begin position="81"/>
        <end position="105"/>
    </location>
</feature>
<evidence type="ECO:0000256" key="7">
    <source>
        <dbReference type="SAM" id="Phobius"/>
    </source>
</evidence>
<dbReference type="AlphaFoldDB" id="A0A7M1VJB7"/>
<dbReference type="InterPro" id="IPR050833">
    <property type="entry name" value="Poly_Biosynth_Transport"/>
</dbReference>
<feature type="transmembrane region" description="Helical" evidence="7">
    <location>
        <begin position="358"/>
        <end position="379"/>
    </location>
</feature>
<comment type="subcellular location">
    <subcellularLocation>
        <location evidence="1">Cell membrane</location>
        <topology evidence="1">Multi-pass membrane protein</topology>
    </subcellularLocation>
</comment>
<dbReference type="PANTHER" id="PTHR30250">
    <property type="entry name" value="PST FAMILY PREDICTED COLANIC ACID TRANSPORTER"/>
    <property type="match status" value="1"/>
</dbReference>
<feature type="transmembrane region" description="Helical" evidence="7">
    <location>
        <begin position="21"/>
        <end position="39"/>
    </location>
</feature>
<feature type="transmembrane region" description="Helical" evidence="7">
    <location>
        <begin position="325"/>
        <end position="346"/>
    </location>
</feature>